<feature type="transmembrane region" description="Helical" evidence="7">
    <location>
        <begin position="167"/>
        <end position="187"/>
    </location>
</feature>
<feature type="transmembrane region" description="Helical" evidence="7">
    <location>
        <begin position="259"/>
        <end position="276"/>
    </location>
</feature>
<feature type="transmembrane region" description="Helical" evidence="7">
    <location>
        <begin position="282"/>
        <end position="303"/>
    </location>
</feature>
<dbReference type="InterPro" id="IPR017896">
    <property type="entry name" value="4Fe4S_Fe-S-bd"/>
</dbReference>
<name>A0A5B8XV40_9DELT</name>
<evidence type="ECO:0000259" key="9">
    <source>
        <dbReference type="PROSITE" id="PS51379"/>
    </source>
</evidence>
<protein>
    <submittedName>
        <fullName evidence="10">4Fe-4S binding protein</fullName>
    </submittedName>
</protein>
<sequence length="617" mass="69440">MFNLRNLGNYFVASLVFLTLLFPAAAQLQPAQSNSAPSSEGASEVKEWICPMKCDGLHFDKAGDCPICGMHLVPHKVAVESEFFSDDLLEGAETIVPPPEKALMPGLTSAHFYTGVAGLFLITFLLGMVLKEPTRNLRRTRERWKYPRWELKWGWIRRFLRWRGAQFALQVPVVALFVLVIVAGLIGNQDPSRNIAPVLTWNIWWMGLIFFAFFAGQVWCTVCPWMAVPDWITRFAAKIRGRVKPIGLHKKWPRTMRNLYLASAFFFGVSWIELAYEAPYRPALTAFMGLSMVGLAGLTLVVFEKKSFCRWVCPVGRVTGQYGTTGMLEIRRRDVDICAGCQTKDCLHGNERGLPCPTEEFMGAMNENTYCTMCTECIRTCPHDNVALNVRAPLADLMGPHRKRLDEAWFLLIILGITLFHGLAMIPVWSHDTVPPAREWSLSTLGFDPGYLTTFTIGMVAFLGGLALIYAAFCALIRVASGNLTLGFKEFFIGMAYPLLPLALGYHLAHNALHFFYEGSKLFRLISDPFGWGWDIFGTAQSPLTMLIPIEILWVVQVILVLAAQISGVFLIRRALFRMLGNRRQVQRAFVAAALLLMVMSFISLWLLNQPMEMRTA</sequence>
<evidence type="ECO:0000256" key="7">
    <source>
        <dbReference type="SAM" id="Phobius"/>
    </source>
</evidence>
<evidence type="ECO:0000256" key="4">
    <source>
        <dbReference type="ARBA" id="ARBA00023004"/>
    </source>
</evidence>
<keyword evidence="6 7" id="KW-0472">Membrane</keyword>
<feature type="signal peptide" evidence="8">
    <location>
        <begin position="1"/>
        <end position="28"/>
    </location>
</feature>
<feature type="chain" id="PRO_5022721763" evidence="8">
    <location>
        <begin position="29"/>
        <end position="617"/>
    </location>
</feature>
<comment type="subcellular location">
    <subcellularLocation>
        <location evidence="1">Cell membrane</location>
    </subcellularLocation>
</comment>
<dbReference type="GO" id="GO:0046872">
    <property type="term" value="F:metal ion binding"/>
    <property type="evidence" value="ECO:0007669"/>
    <property type="project" value="UniProtKB-KW"/>
</dbReference>
<keyword evidence="4" id="KW-0408">Iron</keyword>
<keyword evidence="8" id="KW-0732">Signal</keyword>
<feature type="transmembrane region" description="Helical" evidence="7">
    <location>
        <begin position="203"/>
        <end position="228"/>
    </location>
</feature>
<gene>
    <name evidence="10" type="ORF">FRD01_12040</name>
</gene>
<proteinExistence type="predicted"/>
<dbReference type="RefSeq" id="WP_146959953.1">
    <property type="nucleotide sequence ID" value="NZ_CP042467.1"/>
</dbReference>
<dbReference type="PROSITE" id="PS00198">
    <property type="entry name" value="4FE4S_FER_1"/>
    <property type="match status" value="1"/>
</dbReference>
<dbReference type="OrthoDB" id="9771372at2"/>
<evidence type="ECO:0000313" key="11">
    <source>
        <dbReference type="Proteomes" id="UP000321595"/>
    </source>
</evidence>
<evidence type="ECO:0000313" key="10">
    <source>
        <dbReference type="EMBL" id="QED27953.1"/>
    </source>
</evidence>
<feature type="transmembrane region" description="Helical" evidence="7">
    <location>
        <begin position="491"/>
        <end position="509"/>
    </location>
</feature>
<evidence type="ECO:0000256" key="6">
    <source>
        <dbReference type="ARBA" id="ARBA00023136"/>
    </source>
</evidence>
<keyword evidence="7" id="KW-1133">Transmembrane helix</keyword>
<evidence type="ECO:0000256" key="1">
    <source>
        <dbReference type="ARBA" id="ARBA00004236"/>
    </source>
</evidence>
<dbReference type="InterPro" id="IPR052378">
    <property type="entry name" value="NosR_regulator"/>
</dbReference>
<feature type="transmembrane region" description="Helical" evidence="7">
    <location>
        <begin position="589"/>
        <end position="608"/>
    </location>
</feature>
<dbReference type="PROSITE" id="PS51379">
    <property type="entry name" value="4FE4S_FER_2"/>
    <property type="match status" value="1"/>
</dbReference>
<dbReference type="PANTHER" id="PTHR30224">
    <property type="entry name" value="ELECTRON TRANSPORT PROTEIN"/>
    <property type="match status" value="1"/>
</dbReference>
<feature type="transmembrane region" description="Helical" evidence="7">
    <location>
        <begin position="450"/>
        <end position="479"/>
    </location>
</feature>
<accession>A0A5B8XV40</accession>
<feature type="transmembrane region" description="Helical" evidence="7">
    <location>
        <begin position="552"/>
        <end position="577"/>
    </location>
</feature>
<keyword evidence="2" id="KW-1003">Cell membrane</keyword>
<dbReference type="Pfam" id="PF19335">
    <property type="entry name" value="HMBD"/>
    <property type="match status" value="1"/>
</dbReference>
<evidence type="ECO:0000256" key="5">
    <source>
        <dbReference type="ARBA" id="ARBA00023014"/>
    </source>
</evidence>
<dbReference type="Pfam" id="PF12801">
    <property type="entry name" value="Fer4_5"/>
    <property type="match status" value="2"/>
</dbReference>
<evidence type="ECO:0000256" key="3">
    <source>
        <dbReference type="ARBA" id="ARBA00022723"/>
    </source>
</evidence>
<keyword evidence="3" id="KW-0479">Metal-binding</keyword>
<dbReference type="GO" id="GO:0051536">
    <property type="term" value="F:iron-sulfur cluster binding"/>
    <property type="evidence" value="ECO:0007669"/>
    <property type="project" value="UniProtKB-KW"/>
</dbReference>
<dbReference type="InterPro" id="IPR017900">
    <property type="entry name" value="4Fe4S_Fe_S_CS"/>
</dbReference>
<keyword evidence="11" id="KW-1185">Reference proteome</keyword>
<keyword evidence="7" id="KW-0812">Transmembrane</keyword>
<feature type="transmembrane region" description="Helical" evidence="7">
    <location>
        <begin position="110"/>
        <end position="130"/>
    </location>
</feature>
<evidence type="ECO:0000256" key="8">
    <source>
        <dbReference type="SAM" id="SignalP"/>
    </source>
</evidence>
<dbReference type="Proteomes" id="UP000321595">
    <property type="component" value="Chromosome"/>
</dbReference>
<organism evidence="10 11">
    <name type="scientific">Microvenator marinus</name>
    <dbReference type="NCBI Taxonomy" id="2600177"/>
    <lineage>
        <taxon>Bacteria</taxon>
        <taxon>Deltaproteobacteria</taxon>
        <taxon>Bradymonadales</taxon>
        <taxon>Microvenatoraceae</taxon>
        <taxon>Microvenator</taxon>
    </lineage>
</organism>
<dbReference type="KEGG" id="bbae:FRD01_12040"/>
<keyword evidence="5" id="KW-0411">Iron-sulfur</keyword>
<dbReference type="InterPro" id="IPR045800">
    <property type="entry name" value="HMBD"/>
</dbReference>
<dbReference type="GO" id="GO:0005886">
    <property type="term" value="C:plasma membrane"/>
    <property type="evidence" value="ECO:0007669"/>
    <property type="project" value="UniProtKB-SubCell"/>
</dbReference>
<evidence type="ECO:0000256" key="2">
    <source>
        <dbReference type="ARBA" id="ARBA00022475"/>
    </source>
</evidence>
<feature type="transmembrane region" description="Helical" evidence="7">
    <location>
        <begin position="408"/>
        <end position="430"/>
    </location>
</feature>
<reference evidence="10 11" key="1">
    <citation type="submission" date="2019-08" db="EMBL/GenBank/DDBJ databases">
        <authorList>
            <person name="Liang Q."/>
        </authorList>
    </citation>
    <scope>NUCLEOTIDE SEQUENCE [LARGE SCALE GENOMIC DNA]</scope>
    <source>
        <strain evidence="10 11">V1718</strain>
    </source>
</reference>
<dbReference type="AlphaFoldDB" id="A0A5B8XV40"/>
<feature type="domain" description="4Fe-4S ferredoxin-type" evidence="9">
    <location>
        <begin position="361"/>
        <end position="391"/>
    </location>
</feature>
<dbReference type="PANTHER" id="PTHR30224:SF4">
    <property type="entry name" value="ELECTRON TRANSPORT PROTEIN YCCM-RELATED"/>
    <property type="match status" value="1"/>
</dbReference>
<dbReference type="EMBL" id="CP042467">
    <property type="protein sequence ID" value="QED27953.1"/>
    <property type="molecule type" value="Genomic_DNA"/>
</dbReference>